<reference evidence="1" key="1">
    <citation type="submission" date="2021-02" db="EMBL/GenBank/DDBJ databases">
        <authorList>
            <person name="Nowell W R."/>
        </authorList>
    </citation>
    <scope>NUCLEOTIDE SEQUENCE</scope>
</reference>
<dbReference type="EMBL" id="CAJOBC010093480">
    <property type="protein sequence ID" value="CAF4417338.1"/>
    <property type="molecule type" value="Genomic_DNA"/>
</dbReference>
<sequence length="286" mass="33005">TINSPRDIALHALFESRIEARQERNDQFQFDVQQVSAGKPLSNETLENGEQKTLTDIGSLENIDCRNDIVSTIEEYLKDLDEQAKLLGIERSSTSIAEEEREFSQHYKTNNYPKTPSNILIQTTTLARLSMVLITKGLMWAANHLSQGGKSFPNFSSVIAYLRESHRETHIPNHLLLEWEKNIYLLDLFVVDESLYCDKRKAADMYDICTSPENISNHAEDYNYLIRLLKNFVDSKPKGEDDMYRINSALLKFFEEIQLSLIADSTKVKSTTQTEWRQQQTTIKDE</sequence>
<dbReference type="AlphaFoldDB" id="A0A815XDQ3"/>
<feature type="non-terminal residue" evidence="1">
    <location>
        <position position="1"/>
    </location>
</feature>
<dbReference type="Proteomes" id="UP000681722">
    <property type="component" value="Unassembled WGS sequence"/>
</dbReference>
<dbReference type="EMBL" id="CAJNOQ010027770">
    <property type="protein sequence ID" value="CAF1556201.1"/>
    <property type="molecule type" value="Genomic_DNA"/>
</dbReference>
<name>A0A815XDQ3_9BILA</name>
<gene>
    <name evidence="1" type="ORF">GPM918_LOCUS39492</name>
    <name evidence="2" type="ORF">SRO942_LOCUS40368</name>
</gene>
<proteinExistence type="predicted"/>
<comment type="caution">
    <text evidence="1">The sequence shown here is derived from an EMBL/GenBank/DDBJ whole genome shotgun (WGS) entry which is preliminary data.</text>
</comment>
<evidence type="ECO:0000313" key="1">
    <source>
        <dbReference type="EMBL" id="CAF1556201.1"/>
    </source>
</evidence>
<keyword evidence="3" id="KW-1185">Reference proteome</keyword>
<accession>A0A815XDQ3</accession>
<protein>
    <submittedName>
        <fullName evidence="1">Uncharacterized protein</fullName>
    </submittedName>
</protein>
<evidence type="ECO:0000313" key="2">
    <source>
        <dbReference type="EMBL" id="CAF4417338.1"/>
    </source>
</evidence>
<dbReference type="OrthoDB" id="10014637at2759"/>
<organism evidence="1 3">
    <name type="scientific">Didymodactylos carnosus</name>
    <dbReference type="NCBI Taxonomy" id="1234261"/>
    <lineage>
        <taxon>Eukaryota</taxon>
        <taxon>Metazoa</taxon>
        <taxon>Spiralia</taxon>
        <taxon>Gnathifera</taxon>
        <taxon>Rotifera</taxon>
        <taxon>Eurotatoria</taxon>
        <taxon>Bdelloidea</taxon>
        <taxon>Philodinida</taxon>
        <taxon>Philodinidae</taxon>
        <taxon>Didymodactylos</taxon>
    </lineage>
</organism>
<evidence type="ECO:0000313" key="3">
    <source>
        <dbReference type="Proteomes" id="UP000663829"/>
    </source>
</evidence>
<dbReference type="Proteomes" id="UP000663829">
    <property type="component" value="Unassembled WGS sequence"/>
</dbReference>